<evidence type="ECO:0000313" key="2">
    <source>
        <dbReference type="Proteomes" id="UP000284407"/>
    </source>
</evidence>
<name>A0A420DHB6_9RHOB</name>
<dbReference type="EMBL" id="RAQK01000002">
    <property type="protein sequence ID" value="RKE93621.1"/>
    <property type="molecule type" value="Genomic_DNA"/>
</dbReference>
<accession>A0A420DHB6</accession>
<reference evidence="1 2" key="1">
    <citation type="submission" date="2018-09" db="EMBL/GenBank/DDBJ databases">
        <title>Genomic Encyclopedia of Archaeal and Bacterial Type Strains, Phase II (KMG-II): from individual species to whole genera.</title>
        <authorList>
            <person name="Goeker M."/>
        </authorList>
    </citation>
    <scope>NUCLEOTIDE SEQUENCE [LARGE SCALE GENOMIC DNA]</scope>
    <source>
        <strain evidence="1 2">DSM 11458</strain>
    </source>
</reference>
<sequence>MKIEIEVKNNKEFRRIMSLLPEYEICVEECKELDVYPVRLVPWAFEIKSNTAQMTAYNSPISKEHLKTLFNPTTEAEIRAQGTILHVLHIEGFLRDGADRFRDFLDAQRKVKHLVSGVDLSDHLHTDVEVTNSEERDDMIDVLSDLYQHMDLANSTIDGIEALWAAGQRDAARLLYERDCGA</sequence>
<keyword evidence="2" id="KW-1185">Reference proteome</keyword>
<dbReference type="STRING" id="1443111.Z949_1827"/>
<dbReference type="AlphaFoldDB" id="A0A420DHB6"/>
<evidence type="ECO:0000313" key="1">
    <source>
        <dbReference type="EMBL" id="RKE93621.1"/>
    </source>
</evidence>
<protein>
    <submittedName>
        <fullName evidence="1">Uncharacterized protein</fullName>
    </submittedName>
</protein>
<dbReference type="Proteomes" id="UP000284407">
    <property type="component" value="Unassembled WGS sequence"/>
</dbReference>
<comment type="caution">
    <text evidence="1">The sequence shown here is derived from an EMBL/GenBank/DDBJ whole genome shotgun (WGS) entry which is preliminary data.</text>
</comment>
<dbReference type="RefSeq" id="WP_025062329.1">
    <property type="nucleotide sequence ID" value="NZ_RAQK01000002.1"/>
</dbReference>
<organism evidence="1 2">
    <name type="scientific">Sulfitobacter guttiformis</name>
    <dbReference type="NCBI Taxonomy" id="74349"/>
    <lineage>
        <taxon>Bacteria</taxon>
        <taxon>Pseudomonadati</taxon>
        <taxon>Pseudomonadota</taxon>
        <taxon>Alphaproteobacteria</taxon>
        <taxon>Rhodobacterales</taxon>
        <taxon>Roseobacteraceae</taxon>
        <taxon>Sulfitobacter</taxon>
    </lineage>
</organism>
<proteinExistence type="predicted"/>
<gene>
    <name evidence="1" type="ORF">C8N30_2698</name>
</gene>